<evidence type="ECO:0000313" key="2">
    <source>
        <dbReference type="Proteomes" id="UP000672011"/>
    </source>
</evidence>
<dbReference type="Proteomes" id="UP000672011">
    <property type="component" value="Chromosome"/>
</dbReference>
<reference evidence="2" key="2">
    <citation type="submission" date="2021-04" db="EMBL/GenBank/DDBJ databases">
        <title>Taxonomy of Flavobacteriaceae bacterium ZY171143.</title>
        <authorList>
            <person name="Li F."/>
        </authorList>
    </citation>
    <scope>NUCLEOTIDE SEQUENCE [LARGE SCALE GENOMIC DNA]</scope>
    <source>
        <strain evidence="2">ZY171143</strain>
    </source>
</reference>
<dbReference type="EMBL" id="CP072842">
    <property type="protein sequence ID" value="QTV05051.1"/>
    <property type="molecule type" value="Genomic_DNA"/>
</dbReference>
<name>A0ABX7XAX1_9FLAO</name>
<reference evidence="1 2" key="1">
    <citation type="journal article" date="2021" name="Int. J. Syst. Evol. Microbiol.">
        <title>Faecalibacter bovis sp. nov., isolated from cow faeces.</title>
        <authorList>
            <person name="Li F."/>
            <person name="Zhao W."/>
            <person name="Hong Q."/>
            <person name="Shao Q."/>
            <person name="Song J."/>
            <person name="Yang S."/>
        </authorList>
    </citation>
    <scope>NUCLEOTIDE SEQUENCE [LARGE SCALE GENOMIC DNA]</scope>
    <source>
        <strain evidence="1 2">ZY171143</strain>
    </source>
</reference>
<sequence length="143" mass="16577">MENKPTIDADKIHLFHLEIREFNINTQAFKNTADHKLNIAHRLMHNLEDKRLKLDISCSFRNNSEEQLLQLDMDYHFHIENLEDFYTIKENGLPKFSATIIATILGIALSTTRGILFEKLANHGIHNIIIPVISPMKMLTNNQ</sequence>
<proteinExistence type="predicted"/>
<protein>
    <submittedName>
        <fullName evidence="1">Uncharacterized protein</fullName>
    </submittedName>
</protein>
<dbReference type="RefSeq" id="WP_230475682.1">
    <property type="nucleotide sequence ID" value="NZ_CP072842.1"/>
</dbReference>
<accession>A0ABX7XAX1</accession>
<gene>
    <name evidence="1" type="ORF">J9309_09645</name>
</gene>
<evidence type="ECO:0000313" key="1">
    <source>
        <dbReference type="EMBL" id="QTV05051.1"/>
    </source>
</evidence>
<keyword evidence="2" id="KW-1185">Reference proteome</keyword>
<organism evidence="1 2">
    <name type="scientific">Faecalibacter bovis</name>
    <dbReference type="NCBI Taxonomy" id="2898187"/>
    <lineage>
        <taxon>Bacteria</taxon>
        <taxon>Pseudomonadati</taxon>
        <taxon>Bacteroidota</taxon>
        <taxon>Flavobacteriia</taxon>
        <taxon>Flavobacteriales</taxon>
        <taxon>Weeksellaceae</taxon>
        <taxon>Faecalibacter</taxon>
    </lineage>
</organism>